<dbReference type="InterPro" id="IPR004162">
    <property type="entry name" value="SINA-like_animal"/>
</dbReference>
<dbReference type="Pfam" id="PF21362">
    <property type="entry name" value="Sina_RING"/>
    <property type="match status" value="1"/>
</dbReference>
<dbReference type="InterPro" id="IPR041489">
    <property type="entry name" value="PDZ_6"/>
</dbReference>
<dbReference type="EMBL" id="GL445250">
    <property type="protein sequence ID" value="EFN89922.1"/>
    <property type="molecule type" value="Genomic_DNA"/>
</dbReference>
<dbReference type="SUPFAM" id="SSF50156">
    <property type="entry name" value="PDZ domain-like"/>
    <property type="match status" value="1"/>
</dbReference>
<feature type="domain" description="PDZ" evidence="6">
    <location>
        <begin position="39"/>
        <end position="107"/>
    </location>
</feature>
<evidence type="ECO:0000259" key="6">
    <source>
        <dbReference type="PROSITE" id="PS50106"/>
    </source>
</evidence>
<protein>
    <submittedName>
        <fullName evidence="7">Probable E3 ubiquitin-protein ligase sina-like CG13030</fullName>
    </submittedName>
</protein>
<evidence type="ECO:0000313" key="8">
    <source>
        <dbReference type="Proteomes" id="UP000008237"/>
    </source>
</evidence>
<dbReference type="InterPro" id="IPR001478">
    <property type="entry name" value="PDZ"/>
</dbReference>
<sequence>MPRTSYSEILAEAAGVKIVTSSPEENTNAPASGKISLKMQKINRSSNNSLGFHLTKSKWDPFPWISYVENDSPADLAGLRTGDCLLSVDDVDLLGLKIAEIAVLIRKEDESHINIDVWRCPQEAQDDVGLALQGPLPDVARNLVSALSGMIRALECPICLETATPPISQCVYGHILCVVCRPKMTRCPVCRVRLHHGRCLLADNLHRVLRDTYFDANNSQTVDKNNDTSDRYSLHEQLFGKIKKQEDTLVATKSNRSVAKPRQFLLTRLLLGNREKAASADNLTRTSGIREEAASVHNTATVADSLLRLSLNDRVKSASTGELSRDQLLTPFTDSTSSSQIIGSSRGCVRHTVSQQSLNSQQPPILSGSTDSVSSIPLACPLLRLCNEIVTSHTLLEHIKSHQVPQIHFYSRNVTIPLPLPFGCEAFYVLHHDGCMFFFQVRSHFTSFMERFCLQT</sequence>
<dbReference type="SMART" id="SM00228">
    <property type="entry name" value="PDZ"/>
    <property type="match status" value="1"/>
</dbReference>
<evidence type="ECO:0000259" key="5">
    <source>
        <dbReference type="PROSITE" id="PS50089"/>
    </source>
</evidence>
<dbReference type="InParanoid" id="E2B2V3"/>
<dbReference type="SUPFAM" id="SSF57850">
    <property type="entry name" value="RING/U-box"/>
    <property type="match status" value="1"/>
</dbReference>
<dbReference type="InterPro" id="IPR049548">
    <property type="entry name" value="Sina-like_RING"/>
</dbReference>
<dbReference type="AlphaFoldDB" id="E2B2V3"/>
<keyword evidence="3" id="KW-0862">Zinc</keyword>
<evidence type="ECO:0000256" key="2">
    <source>
        <dbReference type="ARBA" id="ARBA00022771"/>
    </source>
</evidence>
<gene>
    <name evidence="7" type="ORF">EAI_15221</name>
</gene>
<evidence type="ECO:0000256" key="1">
    <source>
        <dbReference type="ARBA" id="ARBA00022723"/>
    </source>
</evidence>
<dbReference type="GO" id="GO:0061630">
    <property type="term" value="F:ubiquitin protein ligase activity"/>
    <property type="evidence" value="ECO:0007669"/>
    <property type="project" value="TreeGrafter"/>
</dbReference>
<organism evidence="8">
    <name type="scientific">Harpegnathos saltator</name>
    <name type="common">Jerdon's jumping ant</name>
    <dbReference type="NCBI Taxonomy" id="610380"/>
    <lineage>
        <taxon>Eukaryota</taxon>
        <taxon>Metazoa</taxon>
        <taxon>Ecdysozoa</taxon>
        <taxon>Arthropoda</taxon>
        <taxon>Hexapoda</taxon>
        <taxon>Insecta</taxon>
        <taxon>Pterygota</taxon>
        <taxon>Neoptera</taxon>
        <taxon>Endopterygota</taxon>
        <taxon>Hymenoptera</taxon>
        <taxon>Apocrita</taxon>
        <taxon>Aculeata</taxon>
        <taxon>Formicoidea</taxon>
        <taxon>Formicidae</taxon>
        <taxon>Ponerinae</taxon>
        <taxon>Ponerini</taxon>
        <taxon>Harpegnathos</taxon>
    </lineage>
</organism>
<keyword evidence="2 4" id="KW-0863">Zinc-finger</keyword>
<dbReference type="STRING" id="610380.E2B2V3"/>
<dbReference type="Gene3D" id="2.30.42.10">
    <property type="match status" value="1"/>
</dbReference>
<dbReference type="Proteomes" id="UP000008237">
    <property type="component" value="Unassembled WGS sequence"/>
</dbReference>
<dbReference type="PANTHER" id="PTHR45877:SF2">
    <property type="entry name" value="E3 UBIQUITIN-PROTEIN LIGASE SINA-RELATED"/>
    <property type="match status" value="1"/>
</dbReference>
<dbReference type="PROSITE" id="PS50106">
    <property type="entry name" value="PDZ"/>
    <property type="match status" value="1"/>
</dbReference>
<accession>E2B2V3</accession>
<reference evidence="7 8" key="1">
    <citation type="journal article" date="2010" name="Science">
        <title>Genomic comparison of the ants Camponotus floridanus and Harpegnathos saltator.</title>
        <authorList>
            <person name="Bonasio R."/>
            <person name="Zhang G."/>
            <person name="Ye C."/>
            <person name="Mutti N.S."/>
            <person name="Fang X."/>
            <person name="Qin N."/>
            <person name="Donahue G."/>
            <person name="Yang P."/>
            <person name="Li Q."/>
            <person name="Li C."/>
            <person name="Zhang P."/>
            <person name="Huang Z."/>
            <person name="Berger S.L."/>
            <person name="Reinberg D."/>
            <person name="Wang J."/>
            <person name="Liebig J."/>
        </authorList>
    </citation>
    <scope>NUCLEOTIDE SEQUENCE [LARGE SCALE GENOMIC DNA]</scope>
    <source>
        <strain evidence="7 8">R22 G/1</strain>
    </source>
</reference>
<keyword evidence="1" id="KW-0479">Metal-binding</keyword>
<dbReference type="InterPro" id="IPR001841">
    <property type="entry name" value="Znf_RING"/>
</dbReference>
<dbReference type="CDD" id="cd00136">
    <property type="entry name" value="PDZ_canonical"/>
    <property type="match status" value="1"/>
</dbReference>
<dbReference type="GO" id="GO:0031624">
    <property type="term" value="F:ubiquitin conjugating enzyme binding"/>
    <property type="evidence" value="ECO:0007669"/>
    <property type="project" value="TreeGrafter"/>
</dbReference>
<feature type="domain" description="RING-type" evidence="5">
    <location>
        <begin position="156"/>
        <end position="191"/>
    </location>
</feature>
<evidence type="ECO:0000256" key="3">
    <source>
        <dbReference type="ARBA" id="ARBA00022833"/>
    </source>
</evidence>
<dbReference type="PROSITE" id="PS50089">
    <property type="entry name" value="ZF_RING_2"/>
    <property type="match status" value="1"/>
</dbReference>
<dbReference type="GO" id="GO:0008270">
    <property type="term" value="F:zinc ion binding"/>
    <property type="evidence" value="ECO:0007669"/>
    <property type="project" value="UniProtKB-KW"/>
</dbReference>
<dbReference type="GO" id="GO:0005737">
    <property type="term" value="C:cytoplasm"/>
    <property type="evidence" value="ECO:0007669"/>
    <property type="project" value="TreeGrafter"/>
</dbReference>
<proteinExistence type="predicted"/>
<dbReference type="Gene3D" id="3.30.40.10">
    <property type="entry name" value="Zinc/RING finger domain, C3HC4 (zinc finger)"/>
    <property type="match status" value="1"/>
</dbReference>
<dbReference type="Pfam" id="PF17820">
    <property type="entry name" value="PDZ_6"/>
    <property type="match status" value="1"/>
</dbReference>
<dbReference type="CDD" id="cd16571">
    <property type="entry name" value="RING-HC_SIAHs"/>
    <property type="match status" value="1"/>
</dbReference>
<dbReference type="OrthoDB" id="10009200at2759"/>
<keyword evidence="8" id="KW-1185">Reference proteome</keyword>
<evidence type="ECO:0000256" key="4">
    <source>
        <dbReference type="PROSITE-ProRule" id="PRU00175"/>
    </source>
</evidence>
<dbReference type="PANTHER" id="PTHR45877">
    <property type="entry name" value="E3 UBIQUITIN-PROTEIN LIGASE SIAH2"/>
    <property type="match status" value="1"/>
</dbReference>
<dbReference type="InterPro" id="IPR013083">
    <property type="entry name" value="Znf_RING/FYVE/PHD"/>
</dbReference>
<dbReference type="GO" id="GO:0043161">
    <property type="term" value="P:proteasome-mediated ubiquitin-dependent protein catabolic process"/>
    <property type="evidence" value="ECO:0007669"/>
    <property type="project" value="TreeGrafter"/>
</dbReference>
<name>E2B2V3_HARSA</name>
<dbReference type="InterPro" id="IPR036034">
    <property type="entry name" value="PDZ_sf"/>
</dbReference>
<evidence type="ECO:0000313" key="7">
    <source>
        <dbReference type="EMBL" id="EFN89922.1"/>
    </source>
</evidence>
<dbReference type="OMA" id="VSQCVHG"/>